<keyword evidence="4 6" id="KW-1133">Transmembrane helix</keyword>
<dbReference type="PANTHER" id="PTHR33406">
    <property type="entry name" value="MEMBRANE PROTEIN MJ1562-RELATED"/>
    <property type="match status" value="1"/>
</dbReference>
<dbReference type="InterPro" id="IPR004869">
    <property type="entry name" value="MMPL_dom"/>
</dbReference>
<feature type="transmembrane region" description="Helical" evidence="6">
    <location>
        <begin position="276"/>
        <end position="296"/>
    </location>
</feature>
<evidence type="ECO:0000256" key="2">
    <source>
        <dbReference type="ARBA" id="ARBA00022475"/>
    </source>
</evidence>
<feature type="transmembrane region" description="Helical" evidence="6">
    <location>
        <begin position="317"/>
        <end position="340"/>
    </location>
</feature>
<dbReference type="AlphaFoldDB" id="A0A840TH19"/>
<keyword evidence="5 6" id="KW-0472">Membrane</keyword>
<evidence type="ECO:0000256" key="1">
    <source>
        <dbReference type="ARBA" id="ARBA00004651"/>
    </source>
</evidence>
<feature type="transmembrane region" description="Helical" evidence="6">
    <location>
        <begin position="405"/>
        <end position="422"/>
    </location>
</feature>
<name>A0A840TH19_9BACT</name>
<feature type="domain" description="SSD" evidence="7">
    <location>
        <begin position="244"/>
        <end position="371"/>
    </location>
</feature>
<gene>
    <name evidence="8" type="ORF">HNQ92_000652</name>
</gene>
<dbReference type="InterPro" id="IPR000731">
    <property type="entry name" value="SSD"/>
</dbReference>
<keyword evidence="2" id="KW-1003">Cell membrane</keyword>
<sequence length="786" mass="87246">MFWHSLSKFILRNRALLATVILLATAFMGYRAAGIRLSYELAKILPSEDPDFQRYEEFKGRYGQDGSVMVVGIETDSMYSLPVFRDWHELSRDIKGIDGIKEVLSNADLFEIVRNDSLNRFDFRPLLAGGVTTQADVDSVKAKIDRLPFYQGLVVSEDGRAHLMAITFDQEKLNSKSRIAMTNEIKDKALAFGEAHGLEVHLSGMPYIRTEFMSKVSKEMGLFMALAFGVTAVIMLVFFRSITVALASAFVVGLGVLWSLGLISLFGYQLSLLSGLIPPLLIVIGIPNSIFLVNKYHDEFARHADQRRALSVAIEKVSETTFFANLTTAIGFGVFCFTGSPLLAEFGLVASISVLITFAISVAMIPILFSVLPKPSARQTGHLEAPRVNAFLGFVGRVVTNHRPAIYTVVGVVTAVSIYGMTKMTSLGYVVDDLPQNDPVYADLKFFEKNFNGVMPFEVSLDTGRPGGVLDPTTLTKIRVMQREFAKYPEITKPLSLVEAIKFFYQSYRGGDPKYYVVPGALELNKLSTYTSTFKGRENRFSSFLDSTRRYTRVSFQIADVGSRRITELYDTLQPRIDSIFNYDQAVAQWVPQEDRIEAHLTGNSVVNTKGNAYLQQNLVESTILAIVLISLIMTLLFGNIRMIAIAVIPSTVPLIITAGLMGYFQVYLKPSTILIFSIAFGLSSDGTIYFLTKYKDELRTGKYGISEAVVRTIQSSGISMFYTAIILFAGFSIFTASTFKGTVVLGMLVSITLLMGMASNLVLLPAFLMSLDKRIQRRKARTEQV</sequence>
<feature type="transmembrane region" description="Helical" evidence="6">
    <location>
        <begin position="246"/>
        <end position="270"/>
    </location>
</feature>
<reference evidence="8 9" key="1">
    <citation type="submission" date="2020-08" db="EMBL/GenBank/DDBJ databases">
        <title>Genomic Encyclopedia of Type Strains, Phase IV (KMG-IV): sequencing the most valuable type-strain genomes for metagenomic binning, comparative biology and taxonomic classification.</title>
        <authorList>
            <person name="Goeker M."/>
        </authorList>
    </citation>
    <scope>NUCLEOTIDE SEQUENCE [LARGE SCALE GENOMIC DNA]</scope>
    <source>
        <strain evidence="8 9">DSM 105074</strain>
    </source>
</reference>
<dbReference type="PANTHER" id="PTHR33406:SF12">
    <property type="entry name" value="BLR2997 PROTEIN"/>
    <property type="match status" value="1"/>
</dbReference>
<dbReference type="GO" id="GO:0005886">
    <property type="term" value="C:plasma membrane"/>
    <property type="evidence" value="ECO:0007669"/>
    <property type="project" value="UniProtKB-SubCell"/>
</dbReference>
<feature type="transmembrane region" description="Helical" evidence="6">
    <location>
        <begin position="220"/>
        <end position="239"/>
    </location>
</feature>
<evidence type="ECO:0000256" key="4">
    <source>
        <dbReference type="ARBA" id="ARBA00022989"/>
    </source>
</evidence>
<feature type="transmembrane region" description="Helical" evidence="6">
    <location>
        <begin position="346"/>
        <end position="369"/>
    </location>
</feature>
<proteinExistence type="predicted"/>
<evidence type="ECO:0000313" key="8">
    <source>
        <dbReference type="EMBL" id="MBB5282531.1"/>
    </source>
</evidence>
<keyword evidence="9" id="KW-1185">Reference proteome</keyword>
<evidence type="ECO:0000256" key="5">
    <source>
        <dbReference type="ARBA" id="ARBA00023136"/>
    </source>
</evidence>
<feature type="transmembrane region" description="Helical" evidence="6">
    <location>
        <begin position="746"/>
        <end position="772"/>
    </location>
</feature>
<evidence type="ECO:0000313" key="9">
    <source>
        <dbReference type="Proteomes" id="UP000557307"/>
    </source>
</evidence>
<organism evidence="8 9">
    <name type="scientific">Rhabdobacter roseus</name>
    <dbReference type="NCBI Taxonomy" id="1655419"/>
    <lineage>
        <taxon>Bacteria</taxon>
        <taxon>Pseudomonadati</taxon>
        <taxon>Bacteroidota</taxon>
        <taxon>Cytophagia</taxon>
        <taxon>Cytophagales</taxon>
        <taxon>Cytophagaceae</taxon>
        <taxon>Rhabdobacter</taxon>
    </lineage>
</organism>
<feature type="transmembrane region" description="Helical" evidence="6">
    <location>
        <begin position="645"/>
        <end position="667"/>
    </location>
</feature>
<feature type="transmembrane region" description="Helical" evidence="6">
    <location>
        <begin position="619"/>
        <end position="638"/>
    </location>
</feature>
<evidence type="ECO:0000256" key="3">
    <source>
        <dbReference type="ARBA" id="ARBA00022692"/>
    </source>
</evidence>
<comment type="caution">
    <text evidence="8">The sequence shown here is derived from an EMBL/GenBank/DDBJ whole genome shotgun (WGS) entry which is preliminary data.</text>
</comment>
<keyword evidence="3 6" id="KW-0812">Transmembrane</keyword>
<dbReference type="Gene3D" id="1.20.1640.10">
    <property type="entry name" value="Multidrug efflux transporter AcrB transmembrane domain"/>
    <property type="match status" value="2"/>
</dbReference>
<dbReference type="Pfam" id="PF03176">
    <property type="entry name" value="MMPL"/>
    <property type="match status" value="2"/>
</dbReference>
<comment type="subcellular location">
    <subcellularLocation>
        <location evidence="1">Cell membrane</location>
        <topology evidence="1">Multi-pass membrane protein</topology>
    </subcellularLocation>
</comment>
<dbReference type="RefSeq" id="WP_184170821.1">
    <property type="nucleotide sequence ID" value="NZ_JACHGF010000001.1"/>
</dbReference>
<evidence type="ECO:0000259" key="7">
    <source>
        <dbReference type="PROSITE" id="PS50156"/>
    </source>
</evidence>
<dbReference type="InterPro" id="IPR050545">
    <property type="entry name" value="Mycobact_MmpL"/>
</dbReference>
<dbReference type="SUPFAM" id="SSF82866">
    <property type="entry name" value="Multidrug efflux transporter AcrB transmembrane domain"/>
    <property type="match status" value="2"/>
</dbReference>
<dbReference type="Proteomes" id="UP000557307">
    <property type="component" value="Unassembled WGS sequence"/>
</dbReference>
<dbReference type="EMBL" id="JACHGF010000001">
    <property type="protein sequence ID" value="MBB5282531.1"/>
    <property type="molecule type" value="Genomic_DNA"/>
</dbReference>
<dbReference type="PROSITE" id="PS50156">
    <property type="entry name" value="SSD"/>
    <property type="match status" value="1"/>
</dbReference>
<feature type="transmembrane region" description="Helical" evidence="6">
    <location>
        <begin position="721"/>
        <end position="740"/>
    </location>
</feature>
<accession>A0A840TH19</accession>
<feature type="transmembrane region" description="Helical" evidence="6">
    <location>
        <begin position="673"/>
        <end position="693"/>
    </location>
</feature>
<protein>
    <recommendedName>
        <fullName evidence="7">SSD domain-containing protein</fullName>
    </recommendedName>
</protein>
<evidence type="ECO:0000256" key="6">
    <source>
        <dbReference type="SAM" id="Phobius"/>
    </source>
</evidence>